<dbReference type="InterPro" id="IPR012832">
    <property type="entry name" value="RDH"/>
</dbReference>
<comment type="caution">
    <text evidence="11">The sequence shown here is derived from an EMBL/GenBank/DDBJ whole genome shotgun (WGS) entry which is preliminary data.</text>
</comment>
<feature type="domain" description="4Fe-4S ferredoxin-type" evidence="10">
    <location>
        <begin position="360"/>
        <end position="392"/>
    </location>
</feature>
<dbReference type="Proteomes" id="UP000053947">
    <property type="component" value="Unassembled WGS sequence"/>
</dbReference>
<dbReference type="GO" id="GO:0005886">
    <property type="term" value="C:plasma membrane"/>
    <property type="evidence" value="ECO:0007669"/>
    <property type="project" value="UniProtKB-SubCell"/>
</dbReference>
<organism evidence="11 12">
    <name type="scientific">Dehalogenimonas alkenigignens</name>
    <dbReference type="NCBI Taxonomy" id="1217799"/>
    <lineage>
        <taxon>Bacteria</taxon>
        <taxon>Bacillati</taxon>
        <taxon>Chloroflexota</taxon>
        <taxon>Dehalococcoidia</taxon>
        <taxon>Dehalococcoidales</taxon>
        <taxon>Dehalococcoidaceae</taxon>
        <taxon>Dehalogenimonas</taxon>
    </lineage>
</organism>
<dbReference type="PROSITE" id="PS51318">
    <property type="entry name" value="TAT"/>
    <property type="match status" value="1"/>
</dbReference>
<dbReference type="InterPro" id="IPR006311">
    <property type="entry name" value="TAT_signal"/>
</dbReference>
<keyword evidence="3" id="KW-0004">4Fe-4S</keyword>
<keyword evidence="4" id="KW-0479">Metal-binding</keyword>
<dbReference type="GO" id="GO:0051539">
    <property type="term" value="F:4 iron, 4 sulfur cluster binding"/>
    <property type="evidence" value="ECO:0007669"/>
    <property type="project" value="UniProtKB-KW"/>
</dbReference>
<dbReference type="GO" id="GO:0046872">
    <property type="term" value="F:metal ion binding"/>
    <property type="evidence" value="ECO:0007669"/>
    <property type="project" value="UniProtKB-KW"/>
</dbReference>
<dbReference type="PROSITE" id="PS00198">
    <property type="entry name" value="4FE4S_FER_1"/>
    <property type="match status" value="1"/>
</dbReference>
<protein>
    <submittedName>
        <fullName evidence="11">Reductive dehalogenase</fullName>
    </submittedName>
</protein>
<evidence type="ECO:0000256" key="1">
    <source>
        <dbReference type="ARBA" id="ARBA00004236"/>
    </source>
</evidence>
<dbReference type="STRING" id="1217799.DEALK_08270"/>
<accession>A0A0W0GHE0</accession>
<dbReference type="AlphaFoldDB" id="A0A0W0GHE0"/>
<dbReference type="EMBL" id="LFDV01000002">
    <property type="protein sequence ID" value="KTB47982.1"/>
    <property type="molecule type" value="Genomic_DNA"/>
</dbReference>
<keyword evidence="8" id="KW-0472">Membrane</keyword>
<dbReference type="Pfam" id="PF13484">
    <property type="entry name" value="Fer4_16"/>
    <property type="match status" value="1"/>
</dbReference>
<evidence type="ECO:0000256" key="4">
    <source>
        <dbReference type="ARBA" id="ARBA00022723"/>
    </source>
</evidence>
<keyword evidence="12" id="KW-1185">Reference proteome</keyword>
<dbReference type="InterPro" id="IPR019546">
    <property type="entry name" value="TAT_signal_bac_arc"/>
</dbReference>
<dbReference type="PATRIC" id="fig|1217799.6.peg.851"/>
<evidence type="ECO:0000313" key="11">
    <source>
        <dbReference type="EMBL" id="KTB47982.1"/>
    </source>
</evidence>
<sequence>MTTFHSTMSRRDFMKGLGLLGAGIGGASLVAPAFHDLDELASSEQATWKRPWWVKYREAHHPTAEVDFDTMQRFDQRLTTQAQYVNNKYAGSTEWSGVLSKAKEFATQNLGKKGNTIRDKSLQNAATQFYTASIYTHATLTGSPKGIQTPEQMGLPKWTGTPEEASRMLRAVAVFMGAGAIGAAELEKKLVFTYIKAGDAKTGATANDATFMNNWPPPLAAGPKIDFENVAVGYETPERKVLPDAVNLHEVGVMIPMSKDAWRTAMPDAPSGVAQASNISRYRMWTCSVQPGIQAFLRGLGYTGYGYPYPDMSGGLVPAQASAVLGGISEIGRHSEAAISPEFGANHGYYSFLTDFPMADDNPIDAGIFRFCHTCKRCSDACPSGSISTDAEPSWEVPQNYKVPNMNNQAGKKLFWTDSHSCQMYRTIYTCNICRPVCTFNTNNAAIHDYIKVTVANTSVFNSFFYTMHEPFGYGLHDVDEWWNLSLPIWGTDSTTAAYDGGYRK</sequence>
<keyword evidence="2" id="KW-1003">Cell membrane</keyword>
<keyword evidence="7" id="KW-0411">Iron-sulfur</keyword>
<dbReference type="SUPFAM" id="SSF54862">
    <property type="entry name" value="4Fe-4S ferredoxins"/>
    <property type="match status" value="1"/>
</dbReference>
<dbReference type="RefSeq" id="WP_058438958.1">
    <property type="nucleotide sequence ID" value="NZ_KQ758903.1"/>
</dbReference>
<comment type="cofactor">
    <cofactor evidence="9">
        <name>corrinoid</name>
        <dbReference type="ChEBI" id="CHEBI:33913"/>
    </cofactor>
</comment>
<reference evidence="11 12" key="1">
    <citation type="submission" date="2015-06" db="EMBL/GenBank/DDBJ databases">
        <title>Genome sequence of the organohalide-respiring Dehalogenimonas alkenigignens type strain (IP3-3T).</title>
        <authorList>
            <person name="Key T.A."/>
            <person name="Richmond D.P."/>
            <person name="Bowman K.S."/>
            <person name="Cho Y.-J."/>
            <person name="Chun J."/>
            <person name="da Costa M.S."/>
            <person name="Rainey F.A."/>
            <person name="Moe W.M."/>
        </authorList>
    </citation>
    <scope>NUCLEOTIDE SEQUENCE [LARGE SCALE GENOMIC DNA]</scope>
    <source>
        <strain evidence="11 12">IP3-3</strain>
    </source>
</reference>
<dbReference type="InterPro" id="IPR017896">
    <property type="entry name" value="4Fe4S_Fe-S-bd"/>
</dbReference>
<evidence type="ECO:0000256" key="6">
    <source>
        <dbReference type="ARBA" id="ARBA00023004"/>
    </source>
</evidence>
<evidence type="ECO:0000256" key="8">
    <source>
        <dbReference type="ARBA" id="ARBA00023136"/>
    </source>
</evidence>
<dbReference type="OrthoDB" id="9803192at2"/>
<evidence type="ECO:0000256" key="9">
    <source>
        <dbReference type="ARBA" id="ARBA00029374"/>
    </source>
</evidence>
<dbReference type="NCBIfam" id="TIGR02486">
    <property type="entry name" value="RDH"/>
    <property type="match status" value="1"/>
</dbReference>
<dbReference type="NCBIfam" id="TIGR01409">
    <property type="entry name" value="TAT_signal_seq"/>
    <property type="match status" value="1"/>
</dbReference>
<evidence type="ECO:0000256" key="2">
    <source>
        <dbReference type="ARBA" id="ARBA00022475"/>
    </source>
</evidence>
<proteinExistence type="predicted"/>
<dbReference type="PROSITE" id="PS51379">
    <property type="entry name" value="4FE4S_FER_2"/>
    <property type="match status" value="1"/>
</dbReference>
<keyword evidence="5" id="KW-0732">Signal</keyword>
<evidence type="ECO:0000256" key="7">
    <source>
        <dbReference type="ARBA" id="ARBA00023014"/>
    </source>
</evidence>
<dbReference type="Pfam" id="PF13486">
    <property type="entry name" value="Dehalogenase"/>
    <property type="match status" value="1"/>
</dbReference>
<keyword evidence="6" id="KW-0408">Iron</keyword>
<evidence type="ECO:0000256" key="5">
    <source>
        <dbReference type="ARBA" id="ARBA00022729"/>
    </source>
</evidence>
<evidence type="ECO:0000256" key="3">
    <source>
        <dbReference type="ARBA" id="ARBA00022485"/>
    </source>
</evidence>
<gene>
    <name evidence="11" type="ORF">DEALK_08270</name>
</gene>
<dbReference type="InterPro" id="IPR017900">
    <property type="entry name" value="4Fe4S_Fe_S_CS"/>
</dbReference>
<evidence type="ECO:0000259" key="10">
    <source>
        <dbReference type="PROSITE" id="PS51379"/>
    </source>
</evidence>
<dbReference type="InterPro" id="IPR028894">
    <property type="entry name" value="RDH_dom"/>
</dbReference>
<name>A0A0W0GHE0_9CHLR</name>
<evidence type="ECO:0000313" key="12">
    <source>
        <dbReference type="Proteomes" id="UP000053947"/>
    </source>
</evidence>
<comment type="subcellular location">
    <subcellularLocation>
        <location evidence="1">Cell membrane</location>
    </subcellularLocation>
</comment>